<feature type="compositionally biased region" description="Low complexity" evidence="4">
    <location>
        <begin position="653"/>
        <end position="665"/>
    </location>
</feature>
<feature type="compositionally biased region" description="Gly residues" evidence="4">
    <location>
        <begin position="691"/>
        <end position="701"/>
    </location>
</feature>
<reference evidence="6 7" key="1">
    <citation type="submission" date="2018-08" db="EMBL/GenBank/DDBJ databases">
        <title>Sequencing the genomes of 1000 actinobacteria strains.</title>
        <authorList>
            <person name="Klenk H.-P."/>
        </authorList>
    </citation>
    <scope>NUCLEOTIDE SEQUENCE [LARGE SCALE GENOMIC DNA]</scope>
    <source>
        <strain evidence="6 7">DSM 43927</strain>
    </source>
</reference>
<feature type="compositionally biased region" description="Gly residues" evidence="4">
    <location>
        <begin position="783"/>
        <end position="914"/>
    </location>
</feature>
<feature type="compositionally biased region" description="Low complexity" evidence="4">
    <location>
        <begin position="27"/>
        <end position="43"/>
    </location>
</feature>
<feature type="compositionally biased region" description="Gly residues" evidence="4">
    <location>
        <begin position="727"/>
        <end position="752"/>
    </location>
</feature>
<dbReference type="Proteomes" id="UP000256661">
    <property type="component" value="Unassembled WGS sequence"/>
</dbReference>
<sequence>MNGSWRSRVRPAGATDRARPPAGTGGPARRAPASSPWPRRSLAGLRSRVSSPWSPALRVSAGGGLRRSSAARLQRSPDDGVSLRRMGRRSRPVRRVRRGRRTGVLLAVLMLFMLSPVAPAAAGPFGSDPCRPPDNPSPEMYGSGPEGMIKPPDYPSEKLRRTPAENQTYYDRYGTVGQFWYAVDMGCSDAMNMMGNALANTTFTLVRVMDRTTITVYQAAASESLLGWLKNTVDDVISDMGKTFNARYWSWVVILGAIWLAWWGLVRKRASKVTEGTIWMVAAMVALIWLVARPADFTTLGTKVSEATGAAFNAALPQADNKGTTCIPSPTGKNPLASPDVDATTRNANGLWVALVCKPWLMGEFGTADPNAKIVKDNADKLLWAQAVDLSEAHGGQKLELSKKADAYKEVSKNIKENHPGAYPMFQGKNWNSRLAVAFGALFAATVAGLLVLVIAIALIVVKIAFLLLLVAGPIFLGIGIHPGIGRVIAIRWLELLLSMLLKQAALIGVLSLLLWAYGLILGEGLPWGLQILLISLVTFAAFVYRKPFQHLFSAVGYSAVGSRDKSEAQLNKSVAEARKSTVGAATAVMPGAAGYRLARWAKRDPAESAALGDSASGGVAAAERRGGLATADGGGADTAGAVAGRNRLGGAAAAAGSGRSRSSAPPLNLSTRGRGAGDSTRSGGLAAVTTGGGAGSGGNVGADEPAAGGASSGTGAGVAKPTSWVGGRGSGGGSGGASDGGGGAASGGGGSPQRDGGRAAAGERTGGGGVTAGAGRSSGSRPPGGGGRGFGGSSGGGSEGVSSGGGSRRSGGGASGSSGGSSSGGSGGAGGASGSSGGPSSGGSSGGGSSAGASGGGSGGRSGGGRSWFGGGSRGAEGPAGAGGSGRSGGSGGSRGAGGSGGSSGGGGGGGGSSDSASGVPKPRAGGEGGGHGSGRKAPPPLWGKRAAEQDPPLPFWLRPAEGASERED</sequence>
<feature type="transmembrane region" description="Helical" evidence="5">
    <location>
        <begin position="435"/>
        <end position="460"/>
    </location>
</feature>
<evidence type="ECO:0000313" key="6">
    <source>
        <dbReference type="EMBL" id="REE96048.1"/>
    </source>
</evidence>
<feature type="transmembrane region" description="Helical" evidence="5">
    <location>
        <begin position="528"/>
        <end position="545"/>
    </location>
</feature>
<proteinExistence type="predicted"/>
<keyword evidence="3 5" id="KW-0472">Membrane</keyword>
<gene>
    <name evidence="6" type="ORF">DFJ69_1470</name>
</gene>
<evidence type="ECO:0000256" key="3">
    <source>
        <dbReference type="ARBA" id="ARBA00023136"/>
    </source>
</evidence>
<feature type="transmembrane region" description="Helical" evidence="5">
    <location>
        <begin position="248"/>
        <end position="266"/>
    </location>
</feature>
<dbReference type="Pfam" id="PF04610">
    <property type="entry name" value="TrbL"/>
    <property type="match status" value="1"/>
</dbReference>
<feature type="compositionally biased region" description="Basic residues" evidence="4">
    <location>
        <begin position="85"/>
        <end position="96"/>
    </location>
</feature>
<dbReference type="AlphaFoldDB" id="A0A3D9SJC7"/>
<evidence type="ECO:0000256" key="1">
    <source>
        <dbReference type="ARBA" id="ARBA00022692"/>
    </source>
</evidence>
<dbReference type="EMBL" id="QTTT01000001">
    <property type="protein sequence ID" value="REE96048.1"/>
    <property type="molecule type" value="Genomic_DNA"/>
</dbReference>
<evidence type="ECO:0000256" key="2">
    <source>
        <dbReference type="ARBA" id="ARBA00022989"/>
    </source>
</evidence>
<organism evidence="6 7">
    <name type="scientific">Thermomonospora umbrina</name>
    <dbReference type="NCBI Taxonomy" id="111806"/>
    <lineage>
        <taxon>Bacteria</taxon>
        <taxon>Bacillati</taxon>
        <taxon>Actinomycetota</taxon>
        <taxon>Actinomycetes</taxon>
        <taxon>Streptosporangiales</taxon>
        <taxon>Thermomonosporaceae</taxon>
        <taxon>Thermomonospora</taxon>
    </lineage>
</organism>
<name>A0A3D9SJC7_9ACTN</name>
<evidence type="ECO:0000256" key="4">
    <source>
        <dbReference type="SAM" id="MobiDB-lite"/>
    </source>
</evidence>
<keyword evidence="7" id="KW-1185">Reference proteome</keyword>
<dbReference type="InterPro" id="IPR007688">
    <property type="entry name" value="Conjugal_tfr_TrbL/VirB6"/>
</dbReference>
<evidence type="ECO:0000313" key="7">
    <source>
        <dbReference type="Proteomes" id="UP000256661"/>
    </source>
</evidence>
<keyword evidence="2 5" id="KW-1133">Transmembrane helix</keyword>
<keyword evidence="1 5" id="KW-0812">Transmembrane</keyword>
<accession>A0A3D9SJC7</accession>
<dbReference type="GO" id="GO:0030255">
    <property type="term" value="P:protein secretion by the type IV secretion system"/>
    <property type="evidence" value="ECO:0007669"/>
    <property type="project" value="InterPro"/>
</dbReference>
<feature type="transmembrane region" description="Helical" evidence="5">
    <location>
        <begin position="104"/>
        <end position="122"/>
    </location>
</feature>
<feature type="transmembrane region" description="Helical" evidence="5">
    <location>
        <begin position="466"/>
        <end position="489"/>
    </location>
</feature>
<feature type="region of interest" description="Disordered" evidence="4">
    <location>
        <begin position="653"/>
        <end position="970"/>
    </location>
</feature>
<feature type="region of interest" description="Disordered" evidence="4">
    <location>
        <begin position="1"/>
        <end position="96"/>
    </location>
</feature>
<comment type="caution">
    <text evidence="6">The sequence shown here is derived from an EMBL/GenBank/DDBJ whole genome shotgun (WGS) entry which is preliminary data.</text>
</comment>
<feature type="transmembrane region" description="Helical" evidence="5">
    <location>
        <begin position="501"/>
        <end position="522"/>
    </location>
</feature>
<feature type="compositionally biased region" description="Low complexity" evidence="4">
    <location>
        <begin position="753"/>
        <end position="764"/>
    </location>
</feature>
<feature type="region of interest" description="Disordered" evidence="4">
    <location>
        <begin position="125"/>
        <end position="159"/>
    </location>
</feature>
<evidence type="ECO:0000256" key="5">
    <source>
        <dbReference type="SAM" id="Phobius"/>
    </source>
</evidence>
<protein>
    <submittedName>
        <fullName evidence="6">TrbL/VirB6 plasmid conjugal transfer protein</fullName>
    </submittedName>
</protein>